<dbReference type="InterPro" id="IPR036663">
    <property type="entry name" value="Fumarylacetoacetase_C_sf"/>
</dbReference>
<evidence type="ECO:0000313" key="4">
    <source>
        <dbReference type="EMBL" id="OIJ12340.1"/>
    </source>
</evidence>
<dbReference type="InterPro" id="IPR011234">
    <property type="entry name" value="Fumarylacetoacetase-like_C"/>
</dbReference>
<evidence type="ECO:0000256" key="1">
    <source>
        <dbReference type="ARBA" id="ARBA00010211"/>
    </source>
</evidence>
<reference evidence="5" key="4">
    <citation type="submission" date="2020-10" db="EMBL/GenBank/DDBJ databases">
        <authorList>
            <person name="Bassil N.M."/>
            <person name="Lloyd J.R."/>
        </authorList>
    </citation>
    <scope>NUCLEOTIDE SEQUENCE</scope>
    <source>
        <strain evidence="5">NB2006</strain>
    </source>
</reference>
<keyword evidence="4" id="KW-0378">Hydrolase</keyword>
<keyword evidence="2" id="KW-0479">Metal-binding</keyword>
<dbReference type="SUPFAM" id="SSF56529">
    <property type="entry name" value="FAH"/>
    <property type="match status" value="1"/>
</dbReference>
<feature type="domain" description="Fumarylacetoacetase-like C-terminal" evidence="3">
    <location>
        <begin position="87"/>
        <end position="285"/>
    </location>
</feature>
<keyword evidence="6" id="KW-1185">Reference proteome</keyword>
<dbReference type="AlphaFoldDB" id="A0A1S2LJD9"/>
<evidence type="ECO:0000313" key="6">
    <source>
        <dbReference type="Proteomes" id="UP000180175"/>
    </source>
</evidence>
<dbReference type="Gene3D" id="3.90.850.10">
    <property type="entry name" value="Fumarylacetoacetase-like, C-terminal domain"/>
    <property type="match status" value="1"/>
</dbReference>
<dbReference type="EMBL" id="CP063356">
    <property type="protein sequence ID" value="QOY38251.1"/>
    <property type="molecule type" value="Genomic_DNA"/>
</dbReference>
<comment type="similarity">
    <text evidence="1">Belongs to the FAH family.</text>
</comment>
<sequence length="293" mass="32606">MRLATVKIDGEEKGAIITQKGAVLIKTINENLKGEWDTDLFNLIQSNQLVEMTEWFNAEGNALVEDIKEYIATGDIEYAPLYRRPRKIWGIGLNYVEHASDLKEKAPNTEPASFMKPDTTIIGPNDTIEIPYQSERTTAESELGVIIGKSCKDVSEEEASTVIAGFTTIIDMTAEDILEKNPRYLTRSKSFDTFFSFGPQLVTPDEVKNVLKLSVSTVINGQVHRKNVISNMTFNPWHLVSFHSKVMSLLPGDIISTGTPGAIHINDGDVVECQIDGFETLINNVKDLKVNNK</sequence>
<gene>
    <name evidence="5" type="ORF">AWH56_012340</name>
    <name evidence="4" type="ORF">AWH56_14035</name>
</gene>
<dbReference type="Pfam" id="PF01557">
    <property type="entry name" value="FAA_hydrolase"/>
    <property type="match status" value="1"/>
</dbReference>
<dbReference type="RefSeq" id="WP_071317672.1">
    <property type="nucleotide sequence ID" value="NZ_CP063356.2"/>
</dbReference>
<protein>
    <submittedName>
        <fullName evidence="4 5">Fumarylacetoacetate hydrolase</fullName>
    </submittedName>
</protein>
<dbReference type="Proteomes" id="UP000180175">
    <property type="component" value="Chromosome"/>
</dbReference>
<dbReference type="PANTHER" id="PTHR42796:SF4">
    <property type="entry name" value="FUMARYLACETOACETATE HYDROLASE DOMAIN-CONTAINING PROTEIN 2A"/>
    <property type="match status" value="1"/>
</dbReference>
<dbReference type="GO" id="GO:0044281">
    <property type="term" value="P:small molecule metabolic process"/>
    <property type="evidence" value="ECO:0007669"/>
    <property type="project" value="UniProtKB-ARBA"/>
</dbReference>
<reference evidence="5 6" key="3">
    <citation type="journal article" date="2019" name="Int. J. Syst. Evol. Microbiol.">
        <title>Anaerobacillus isosaccharinicus sp. nov., an alkaliphilic bacterium which degrades isosaccharinic acid.</title>
        <authorList>
            <person name="Bassil N.M."/>
            <person name="Lloyd J.R."/>
        </authorList>
    </citation>
    <scope>NUCLEOTIDE SEQUENCE [LARGE SCALE GENOMIC DNA]</scope>
    <source>
        <strain evidence="5 6">NB2006</strain>
    </source>
</reference>
<proteinExistence type="inferred from homology"/>
<dbReference type="EMBL" id="LQXD01000128">
    <property type="protein sequence ID" value="OIJ12340.1"/>
    <property type="molecule type" value="Genomic_DNA"/>
</dbReference>
<dbReference type="OrthoDB" id="9805307at2"/>
<evidence type="ECO:0000313" key="5">
    <source>
        <dbReference type="EMBL" id="QOY38251.1"/>
    </source>
</evidence>
<dbReference type="GO" id="GO:0016787">
    <property type="term" value="F:hydrolase activity"/>
    <property type="evidence" value="ECO:0007669"/>
    <property type="project" value="UniProtKB-KW"/>
</dbReference>
<reference evidence="4 6" key="1">
    <citation type="submission" date="2016-10" db="EMBL/GenBank/DDBJ databases">
        <title>Draft genome sequences of four alkaliphilic bacteria belonging to the Anaerobacillus genus.</title>
        <authorList>
            <person name="Bassil N.M."/>
            <person name="Lloyd J.R."/>
        </authorList>
    </citation>
    <scope>NUCLEOTIDE SEQUENCE [LARGE SCALE GENOMIC DNA]</scope>
    <source>
        <strain evidence="4 6">NB2006</strain>
    </source>
</reference>
<dbReference type="PANTHER" id="PTHR42796">
    <property type="entry name" value="FUMARYLACETOACETATE HYDROLASE DOMAIN-CONTAINING PROTEIN 2A-RELATED"/>
    <property type="match status" value="1"/>
</dbReference>
<name>A0A1S2LJD9_9BACI</name>
<dbReference type="InterPro" id="IPR051121">
    <property type="entry name" value="FAH"/>
</dbReference>
<evidence type="ECO:0000256" key="2">
    <source>
        <dbReference type="ARBA" id="ARBA00022723"/>
    </source>
</evidence>
<organism evidence="4 6">
    <name type="scientific">Anaerobacillus isosaccharinicus</name>
    <dbReference type="NCBI Taxonomy" id="1532552"/>
    <lineage>
        <taxon>Bacteria</taxon>
        <taxon>Bacillati</taxon>
        <taxon>Bacillota</taxon>
        <taxon>Bacilli</taxon>
        <taxon>Bacillales</taxon>
        <taxon>Bacillaceae</taxon>
        <taxon>Anaerobacillus</taxon>
    </lineage>
</organism>
<dbReference type="KEGG" id="aia:AWH56_012340"/>
<accession>A0A1S2LJD9</accession>
<reference evidence="5 6" key="2">
    <citation type="journal article" date="2017" name="Genome Announc.">
        <title>Draft Genome Sequences of Four Alkaliphilic Bacteria Belonging to the Anaerobacillus Genus.</title>
        <authorList>
            <person name="Bassil N.M."/>
            <person name="Lloyd J.R."/>
        </authorList>
    </citation>
    <scope>NUCLEOTIDE SEQUENCE [LARGE SCALE GENOMIC DNA]</scope>
    <source>
        <strain evidence="5 6">NB2006</strain>
    </source>
</reference>
<evidence type="ECO:0000259" key="3">
    <source>
        <dbReference type="Pfam" id="PF01557"/>
    </source>
</evidence>
<dbReference type="GO" id="GO:0046872">
    <property type="term" value="F:metal ion binding"/>
    <property type="evidence" value="ECO:0007669"/>
    <property type="project" value="UniProtKB-KW"/>
</dbReference>